<feature type="region of interest" description="Disordered" evidence="2">
    <location>
        <begin position="514"/>
        <end position="533"/>
    </location>
</feature>
<dbReference type="Proteomes" id="UP001370490">
    <property type="component" value="Unassembled WGS sequence"/>
</dbReference>
<dbReference type="PANTHER" id="PTHR31267:SF2">
    <property type="entry name" value="EXPRESSED PROTEIN"/>
    <property type="match status" value="1"/>
</dbReference>
<feature type="compositionally biased region" description="Low complexity" evidence="2">
    <location>
        <begin position="585"/>
        <end position="600"/>
    </location>
</feature>
<sequence length="1478" mass="162655">MPQPQSWPQHGFNDVQMLQQHLMFKQLQELQRRQQLQQLGDARQHGSLNQLSPISKRGTGGQFRPMINGTIYDASGMAMVGNLNWVQHGVSQALQGIPNGMAYAHEQNLAMHGLVQQEIDLYGTPIASTKGTLNQYSQLQGISHDPANMLTKAGGIQADKPMIQSLPFSNSLLGDQFNSEQVGILDGTLLSKHGYQEKNLLGQAPFQGINNGVVSENLQMDNALQRNALGQQEQSSWPGLLQEKTTSKLGPPQTEVPLDPMEEKILYNMDGNIWDAFGRQNEMSGGGYGNAVESTCLLNSFPSIQSGSWSALMQSAVAEASSSDTGVQEEWSGLSFQNTELSTSHQPTNITDSGKQEVAWVDINLQNASINSKPFTPCNDANLSPGFPGFQQPGFHFSLGHKEGASQDSLHVQKPLKSADQWLDGRPHQKPPLEDRRQIQQLEHLVNAWPHQNHEHSDGGPHQQNDRKDAQIISFADVQHLSSTRAKQQTSQHMFVNPLDYMKQVDMSMKFKGNESKDNYQHQPSNSHQGLVSSYKGAGETLEQQQQQNCYQRENSSDSYNSNASQHTFAGRGGRQAGFLRVRKSQPGSTSQVSQGSSTSEQEHSGQGPFHELQGGAKAYEVHSRDIDGRDGPDVTAQTSQNMLELLPKVDHPAEQSPITYYDSSKYCQLMDVPEAQTVNISNAQHQEQPSPSQGFLLGLAPPYQRISHSNSSMPSPNSQQTAGTPSLGLSNPEVKVKDQIGLPLPSLVQSFTPGQDSSGKESWPEKSDVLAQTAFGNFNLSNPANFPGSFAFAPSHLGNQLQKQHVSNAILTNQSLNTAIPGKGQRFPPFNLVPSPDSSNTVHNNPFGQRFPVLEAVPVSQPPGLSRASQQVSFSAKPDNVWTTASNRQDQPSAEFHKHPPSLHQATDHSFHVETTSSAPQDLDTLNLQSRQSSMLGASLAQSQGFDVEEAQPGKQRSEHEGLTDIHDIDSQRGALSKSQESMAKSLSDANAISSGSSVQFNRVQHNYSLPYHVQNMINMGTGPNVVLKGYSEVNCDPTVQQLTTLSGQQFSPTHNNVLGRDMNSATQQPLYASGERKVLSFLPMGREDNMTKPSSVPVLEGSPSQMMVPFHQNDPQGRSNSSCMSSNSIGQPQIDLQISPAWFKHYGMADSGQMSLMRDMRNANTVPQQLSLRKPADSHASFQQVHVGDACQTEGIRPAVTAHYMAGENLSTPCVRPTDGTDCSFPIPRPKKRKTATSELQPWHAEVIQRSQWLPTRSLAEANWAQAMRRRIEKVEDEAEMIEDVQSTLRSKRRLILLTQLMQQLLRPPPAILCSADANTFCDSVAFFVAKLVLGDACALICSVGTDSHPPPDRDMYDSTFMNFSDTEYRTSETHKTSERCVDKYLLDVVDAFTSRAKKLEDEVSRLEGRASIPEVRFECQELEKFSVMNRFAKFHSKPQVDGSKISGTARACPQRYVTALPMPRMIPEGVHCLSL</sequence>
<feature type="region of interest" description="Disordered" evidence="2">
    <location>
        <begin position="862"/>
        <end position="922"/>
    </location>
</feature>
<feature type="coiled-coil region" evidence="1">
    <location>
        <begin position="1267"/>
        <end position="1294"/>
    </location>
</feature>
<reference evidence="3 4" key="1">
    <citation type="submission" date="2023-12" db="EMBL/GenBank/DDBJ databases">
        <title>A high-quality genome assembly for Dillenia turbinata (Dilleniales).</title>
        <authorList>
            <person name="Chanderbali A."/>
        </authorList>
    </citation>
    <scope>NUCLEOTIDE SEQUENCE [LARGE SCALE GENOMIC DNA]</scope>
    <source>
        <strain evidence="3">LSX21</strain>
        <tissue evidence="3">Leaf</tissue>
    </source>
</reference>
<name>A0AAN8V7C6_9MAGN</name>
<keyword evidence="4" id="KW-1185">Reference proteome</keyword>
<feature type="region of interest" description="Disordered" evidence="2">
    <location>
        <begin position="542"/>
        <end position="612"/>
    </location>
</feature>
<evidence type="ECO:0000256" key="1">
    <source>
        <dbReference type="SAM" id="Coils"/>
    </source>
</evidence>
<dbReference type="PANTHER" id="PTHR31267">
    <property type="entry name" value="DENTIN SIALOPHOSPHOPROTEIN-LIKE PROTEIN"/>
    <property type="match status" value="1"/>
</dbReference>
<feature type="compositionally biased region" description="Polar residues" evidence="2">
    <location>
        <begin position="521"/>
        <end position="532"/>
    </location>
</feature>
<feature type="compositionally biased region" description="Polar residues" evidence="2">
    <location>
        <begin position="720"/>
        <end position="730"/>
    </location>
</feature>
<evidence type="ECO:0000313" key="4">
    <source>
        <dbReference type="Proteomes" id="UP001370490"/>
    </source>
</evidence>
<protein>
    <submittedName>
        <fullName evidence="3">Uncharacterized protein</fullName>
    </submittedName>
</protein>
<organism evidence="3 4">
    <name type="scientific">Dillenia turbinata</name>
    <dbReference type="NCBI Taxonomy" id="194707"/>
    <lineage>
        <taxon>Eukaryota</taxon>
        <taxon>Viridiplantae</taxon>
        <taxon>Streptophyta</taxon>
        <taxon>Embryophyta</taxon>
        <taxon>Tracheophyta</taxon>
        <taxon>Spermatophyta</taxon>
        <taxon>Magnoliopsida</taxon>
        <taxon>eudicotyledons</taxon>
        <taxon>Gunneridae</taxon>
        <taxon>Pentapetalae</taxon>
        <taxon>Dilleniales</taxon>
        <taxon>Dilleniaceae</taxon>
        <taxon>Dillenia</taxon>
    </lineage>
</organism>
<accession>A0AAN8V7C6</accession>
<gene>
    <name evidence="3" type="ORF">RJ641_006695</name>
</gene>
<comment type="caution">
    <text evidence="3">The sequence shown here is derived from an EMBL/GenBank/DDBJ whole genome shotgun (WGS) entry which is preliminary data.</text>
</comment>
<feature type="compositionally biased region" description="Polar residues" evidence="2">
    <location>
        <begin position="935"/>
        <end position="946"/>
    </location>
</feature>
<proteinExistence type="predicted"/>
<feature type="compositionally biased region" description="Polar residues" evidence="2">
    <location>
        <begin position="882"/>
        <end position="893"/>
    </location>
</feature>
<feature type="region of interest" description="Disordered" evidence="2">
    <location>
        <begin position="42"/>
        <end position="62"/>
    </location>
</feature>
<evidence type="ECO:0000313" key="3">
    <source>
        <dbReference type="EMBL" id="KAK6928104.1"/>
    </source>
</evidence>
<feature type="region of interest" description="Disordered" evidence="2">
    <location>
        <begin position="935"/>
        <end position="968"/>
    </location>
</feature>
<dbReference type="EMBL" id="JBAMMX010000014">
    <property type="protein sequence ID" value="KAK6928104.1"/>
    <property type="molecule type" value="Genomic_DNA"/>
</dbReference>
<feature type="compositionally biased region" description="Polar residues" evidence="2">
    <location>
        <begin position="549"/>
        <end position="568"/>
    </location>
</feature>
<feature type="region of interest" description="Disordered" evidence="2">
    <location>
        <begin position="705"/>
        <end position="732"/>
    </location>
</feature>
<feature type="compositionally biased region" description="Polar residues" evidence="2">
    <location>
        <begin position="748"/>
        <end position="758"/>
    </location>
</feature>
<feature type="compositionally biased region" description="Low complexity" evidence="2">
    <location>
        <begin position="708"/>
        <end position="719"/>
    </location>
</feature>
<feature type="compositionally biased region" description="Basic and acidic residues" evidence="2">
    <location>
        <begin position="957"/>
        <end position="968"/>
    </location>
</feature>
<feature type="region of interest" description="Disordered" evidence="2">
    <location>
        <begin position="747"/>
        <end position="767"/>
    </location>
</feature>
<evidence type="ECO:0000256" key="2">
    <source>
        <dbReference type="SAM" id="MobiDB-lite"/>
    </source>
</evidence>
<keyword evidence="1" id="KW-0175">Coiled coil</keyword>